<name>A0A563VTH4_9CYAN</name>
<proteinExistence type="predicted"/>
<gene>
    <name evidence="1" type="ORF">H1P_2870002</name>
</gene>
<evidence type="ECO:0000313" key="1">
    <source>
        <dbReference type="EMBL" id="VEP14776.1"/>
    </source>
</evidence>
<dbReference type="EMBL" id="CAACVJ010000209">
    <property type="protein sequence ID" value="VEP14776.1"/>
    <property type="molecule type" value="Genomic_DNA"/>
</dbReference>
<dbReference type="Proteomes" id="UP000320055">
    <property type="component" value="Unassembled WGS sequence"/>
</dbReference>
<protein>
    <submittedName>
        <fullName evidence="1">Uncharacterized protein</fullName>
    </submittedName>
</protein>
<accession>A0A563VTH4</accession>
<sequence length="71" mass="8528">MQSLSLVMGDFCIIRSLIWGIIKLYGIYKITIRFNEIIEILRDRISTIQFNCYYSDTSDRTKHPWMLYARC</sequence>
<dbReference type="AlphaFoldDB" id="A0A563VTH4"/>
<reference evidence="1 2" key="1">
    <citation type="submission" date="2019-01" db="EMBL/GenBank/DDBJ databases">
        <authorList>
            <person name="Brito A."/>
        </authorList>
    </citation>
    <scope>NUCLEOTIDE SEQUENCE [LARGE SCALE GENOMIC DNA]</scope>
    <source>
        <strain evidence="1">1</strain>
    </source>
</reference>
<organism evidence="1 2">
    <name type="scientific">Hyella patelloides LEGE 07179</name>
    <dbReference type="NCBI Taxonomy" id="945734"/>
    <lineage>
        <taxon>Bacteria</taxon>
        <taxon>Bacillati</taxon>
        <taxon>Cyanobacteriota</taxon>
        <taxon>Cyanophyceae</taxon>
        <taxon>Pleurocapsales</taxon>
        <taxon>Hyellaceae</taxon>
        <taxon>Hyella</taxon>
    </lineage>
</organism>
<evidence type="ECO:0000313" key="2">
    <source>
        <dbReference type="Proteomes" id="UP000320055"/>
    </source>
</evidence>
<keyword evidence="2" id="KW-1185">Reference proteome</keyword>